<name>X6NRT6_RETFI</name>
<dbReference type="Proteomes" id="UP000023152">
    <property type="component" value="Unassembled WGS sequence"/>
</dbReference>
<evidence type="ECO:0000313" key="1">
    <source>
        <dbReference type="EMBL" id="ETO28052.1"/>
    </source>
</evidence>
<gene>
    <name evidence="1" type="ORF">RFI_09080</name>
</gene>
<comment type="caution">
    <text evidence="1">The sequence shown here is derived from an EMBL/GenBank/DDBJ whole genome shotgun (WGS) entry which is preliminary data.</text>
</comment>
<evidence type="ECO:0000313" key="2">
    <source>
        <dbReference type="Proteomes" id="UP000023152"/>
    </source>
</evidence>
<sequence length="290" mass="33310">MPQHFCFVGCDFVTERSDTTQHNATEKQKISAIKLRIRRTANFTYQQFQTEITNLFSNWKNTLIENPQLSKPNASKLKLHKYRFGLNHNELRADLDAMLTEHRRGINQSENPPSLPRMTRMMKRKQRAAAHSHNQSSGHVAKGVESDSSVDESLLYQIHANMHGLAPLGFLNDPLCTINSKKRRRSRKLISYREEMSVSPSSQQKVTVLGPTSVKIDDQVVCTGNRVKIHLLKENRSRRGTVIEIHKNQVGGVFFVLFMLVETAKQQRWKVNFSDLKNGRINVHPSQIQK</sequence>
<reference evidence="1 2" key="1">
    <citation type="journal article" date="2013" name="Curr. Biol.">
        <title>The Genome of the Foraminiferan Reticulomyxa filosa.</title>
        <authorList>
            <person name="Glockner G."/>
            <person name="Hulsmann N."/>
            <person name="Schleicher M."/>
            <person name="Noegel A.A."/>
            <person name="Eichinger L."/>
            <person name="Gallinger C."/>
            <person name="Pawlowski J."/>
            <person name="Sierra R."/>
            <person name="Euteneuer U."/>
            <person name="Pillet L."/>
            <person name="Moustafa A."/>
            <person name="Platzer M."/>
            <person name="Groth M."/>
            <person name="Szafranski K."/>
            <person name="Schliwa M."/>
        </authorList>
    </citation>
    <scope>NUCLEOTIDE SEQUENCE [LARGE SCALE GENOMIC DNA]</scope>
</reference>
<accession>X6NRT6</accession>
<protein>
    <submittedName>
        <fullName evidence="1">Uncharacterized protein</fullName>
    </submittedName>
</protein>
<keyword evidence="2" id="KW-1185">Reference proteome</keyword>
<dbReference type="AlphaFoldDB" id="X6NRT6"/>
<dbReference type="EMBL" id="ASPP01006895">
    <property type="protein sequence ID" value="ETO28052.1"/>
    <property type="molecule type" value="Genomic_DNA"/>
</dbReference>
<organism evidence="1 2">
    <name type="scientific">Reticulomyxa filosa</name>
    <dbReference type="NCBI Taxonomy" id="46433"/>
    <lineage>
        <taxon>Eukaryota</taxon>
        <taxon>Sar</taxon>
        <taxon>Rhizaria</taxon>
        <taxon>Retaria</taxon>
        <taxon>Foraminifera</taxon>
        <taxon>Monothalamids</taxon>
        <taxon>Reticulomyxidae</taxon>
        <taxon>Reticulomyxa</taxon>
    </lineage>
</organism>
<proteinExistence type="predicted"/>